<name>A0A914BWX7_9BILA</name>
<comment type="subcellular location">
    <subcellularLocation>
        <location evidence="1">Nucleus</location>
    </subcellularLocation>
</comment>
<feature type="domain" description="DNA polymerase epsilon subunit B N-terminal" evidence="8">
    <location>
        <begin position="2"/>
        <end position="72"/>
    </location>
</feature>
<dbReference type="PIRSF" id="PIRSF000799">
    <property type="entry name" value="DNA_pol_eps_2"/>
    <property type="match status" value="1"/>
</dbReference>
<protein>
    <recommendedName>
        <fullName evidence="6">DNA polymerase II subunit 2</fullName>
    </recommendedName>
</protein>
<dbReference type="Gene3D" id="1.10.8.60">
    <property type="match status" value="1"/>
</dbReference>
<dbReference type="Proteomes" id="UP000887540">
    <property type="component" value="Unplaced"/>
</dbReference>
<evidence type="ECO:0000259" key="8">
    <source>
        <dbReference type="Pfam" id="PF12213"/>
    </source>
</evidence>
<dbReference type="InterPro" id="IPR016266">
    <property type="entry name" value="POLE2"/>
</dbReference>
<keyword evidence="9" id="KW-1185">Reference proteome</keyword>
<dbReference type="GO" id="GO:0003677">
    <property type="term" value="F:DNA binding"/>
    <property type="evidence" value="ECO:0007669"/>
    <property type="project" value="UniProtKB-KW"/>
</dbReference>
<dbReference type="Gene3D" id="3.60.21.60">
    <property type="match status" value="1"/>
</dbReference>
<keyword evidence="3" id="KW-0235">DNA replication</keyword>
<evidence type="ECO:0000256" key="6">
    <source>
        <dbReference type="ARBA" id="ARBA00032930"/>
    </source>
</evidence>
<dbReference type="AlphaFoldDB" id="A0A914BWX7"/>
<evidence type="ECO:0000313" key="10">
    <source>
        <dbReference type="WBParaSite" id="ACRNAN_Path_1188.g4596.t1"/>
    </source>
</evidence>
<evidence type="ECO:0000256" key="2">
    <source>
        <dbReference type="ARBA" id="ARBA00009560"/>
    </source>
</evidence>
<sequence>MQNELRNRIKQCFQLNNFILRKDSLDYLTDYFQNLDENRKRDLLDRIIDTLRSQQIDATLLDLNTLKRVISESTRYGGAKRDTAFKVTNSNEWPKMKLDTSTGKFLTSDENKRIVKKPFECLKERLNLILDALDTKVVALSTVESLFPRNHALVTVLGMLCRGESSETYLIEDLTGHLQLDLSKAEFENGIVCEGGFYFFTGIYDTGLLTVQRVSLPKIVPDYFYRIRNLPPKWEINDRIIFLSDVWLDDPKVTRAVYHLLSGFSTCPPHTFVLCGHFLSTYVASGYTEKTITAFRHLGNIFAEFATYYVNTQFVFVPGPDDPPLLTVFPKPQLMPNFKAYFKDAKNLHWASNPCMITCNNQTLVVYRDDLVEKACRNAIHVPKNANDISKHFCDLIWSQRHVSPLPFHVNPIISHLDYLYHLCPTPDLLVIADKYIPFIVEESPTRRLTINPGSFPRTNFEFQVYYPSLKKVEASSIDL</sequence>
<dbReference type="GO" id="GO:0042276">
    <property type="term" value="P:error-prone translesion synthesis"/>
    <property type="evidence" value="ECO:0007669"/>
    <property type="project" value="TreeGrafter"/>
</dbReference>
<dbReference type="Pfam" id="PF12213">
    <property type="entry name" value="Dpoe2NT"/>
    <property type="match status" value="1"/>
</dbReference>
<keyword evidence="4" id="KW-0238">DNA-binding</keyword>
<keyword evidence="5" id="KW-0539">Nucleus</keyword>
<organism evidence="9 10">
    <name type="scientific">Acrobeloides nanus</name>
    <dbReference type="NCBI Taxonomy" id="290746"/>
    <lineage>
        <taxon>Eukaryota</taxon>
        <taxon>Metazoa</taxon>
        <taxon>Ecdysozoa</taxon>
        <taxon>Nematoda</taxon>
        <taxon>Chromadorea</taxon>
        <taxon>Rhabditida</taxon>
        <taxon>Tylenchina</taxon>
        <taxon>Cephalobomorpha</taxon>
        <taxon>Cephaloboidea</taxon>
        <taxon>Cephalobidae</taxon>
        <taxon>Acrobeloides</taxon>
    </lineage>
</organism>
<evidence type="ECO:0000256" key="5">
    <source>
        <dbReference type="ARBA" id="ARBA00023242"/>
    </source>
</evidence>
<evidence type="ECO:0000256" key="1">
    <source>
        <dbReference type="ARBA" id="ARBA00004123"/>
    </source>
</evidence>
<dbReference type="GO" id="GO:0006261">
    <property type="term" value="P:DNA-templated DNA replication"/>
    <property type="evidence" value="ECO:0007669"/>
    <property type="project" value="InterPro"/>
</dbReference>
<evidence type="ECO:0000259" key="7">
    <source>
        <dbReference type="Pfam" id="PF04042"/>
    </source>
</evidence>
<evidence type="ECO:0000256" key="4">
    <source>
        <dbReference type="ARBA" id="ARBA00023125"/>
    </source>
</evidence>
<evidence type="ECO:0000313" key="9">
    <source>
        <dbReference type="Proteomes" id="UP000887540"/>
    </source>
</evidence>
<dbReference type="PANTHER" id="PTHR12708:SF0">
    <property type="entry name" value="DNA POLYMERASE EPSILON SUBUNIT 2"/>
    <property type="match status" value="1"/>
</dbReference>
<evidence type="ECO:0000256" key="3">
    <source>
        <dbReference type="ARBA" id="ARBA00022705"/>
    </source>
</evidence>
<reference evidence="10" key="1">
    <citation type="submission" date="2022-11" db="UniProtKB">
        <authorList>
            <consortium name="WormBaseParasite"/>
        </authorList>
    </citation>
    <scope>IDENTIFICATION</scope>
</reference>
<comment type="similarity">
    <text evidence="2">Belongs to the DNA polymerase epsilon subunit B family.</text>
</comment>
<dbReference type="PANTHER" id="PTHR12708">
    <property type="entry name" value="DNA POLYMERASE EPSILON SUBUNIT B"/>
    <property type="match status" value="1"/>
</dbReference>
<feature type="domain" description="DNA polymerase alpha/delta/epsilon subunit B" evidence="7">
    <location>
        <begin position="240"/>
        <end position="439"/>
    </location>
</feature>
<proteinExistence type="inferred from homology"/>
<dbReference type="Pfam" id="PF04042">
    <property type="entry name" value="DNA_pol_E_B"/>
    <property type="match status" value="1"/>
</dbReference>
<dbReference type="WBParaSite" id="ACRNAN_Path_1188.g4596.t1">
    <property type="protein sequence ID" value="ACRNAN_Path_1188.g4596.t1"/>
    <property type="gene ID" value="ACRNAN_Path_1188.g4596"/>
</dbReference>
<dbReference type="GO" id="GO:0008622">
    <property type="term" value="C:epsilon DNA polymerase complex"/>
    <property type="evidence" value="ECO:0007669"/>
    <property type="project" value="InterPro"/>
</dbReference>
<accession>A0A914BWX7</accession>
<dbReference type="InterPro" id="IPR007185">
    <property type="entry name" value="DNA_pol_a/d/e_bsu"/>
</dbReference>
<dbReference type="InterPro" id="IPR024639">
    <property type="entry name" value="DNA_pol_e_bsu_N"/>
</dbReference>